<feature type="compositionally biased region" description="Polar residues" evidence="1">
    <location>
        <begin position="176"/>
        <end position="194"/>
    </location>
</feature>
<organism evidence="4 5">
    <name type="scientific">Colletotrichum tanaceti</name>
    <dbReference type="NCBI Taxonomy" id="1306861"/>
    <lineage>
        <taxon>Eukaryota</taxon>
        <taxon>Fungi</taxon>
        <taxon>Dikarya</taxon>
        <taxon>Ascomycota</taxon>
        <taxon>Pezizomycotina</taxon>
        <taxon>Sordariomycetes</taxon>
        <taxon>Hypocreomycetidae</taxon>
        <taxon>Glomerellales</taxon>
        <taxon>Glomerellaceae</taxon>
        <taxon>Colletotrichum</taxon>
        <taxon>Colletotrichum destructivum species complex</taxon>
    </lineage>
</organism>
<keyword evidence="5" id="KW-1185">Reference proteome</keyword>
<reference evidence="4 5" key="1">
    <citation type="journal article" date="2019" name="PLoS ONE">
        <title>Comparative genome analysis indicates high evolutionary potential of pathogenicity genes in Colletotrichum tanaceti.</title>
        <authorList>
            <person name="Lelwala R.V."/>
            <person name="Korhonen P.K."/>
            <person name="Young N.D."/>
            <person name="Scott J.B."/>
            <person name="Ades P.A."/>
            <person name="Gasser R.B."/>
            <person name="Taylor P.W.J."/>
        </authorList>
    </citation>
    <scope>NUCLEOTIDE SEQUENCE [LARGE SCALE GENOMIC DNA]</scope>
    <source>
        <strain evidence="4">BRIP57314</strain>
    </source>
</reference>
<dbReference type="InterPro" id="IPR008928">
    <property type="entry name" value="6-hairpin_glycosidase_sf"/>
</dbReference>
<dbReference type="InterPro" id="IPR012341">
    <property type="entry name" value="6hp_glycosidase-like_sf"/>
</dbReference>
<evidence type="ECO:0000259" key="3">
    <source>
        <dbReference type="Pfam" id="PF22124"/>
    </source>
</evidence>
<name>A0A4U6XDX8_9PEZI</name>
<dbReference type="PANTHER" id="PTHR31084">
    <property type="entry name" value="ALPHA-L-FUCOSIDASE 2"/>
    <property type="match status" value="1"/>
</dbReference>
<comment type="caution">
    <text evidence="4">The sequence shown here is derived from an EMBL/GenBank/DDBJ whole genome shotgun (WGS) entry which is preliminary data.</text>
</comment>
<dbReference type="InterPro" id="IPR027414">
    <property type="entry name" value="GH95_N_dom"/>
</dbReference>
<dbReference type="AlphaFoldDB" id="A0A4U6XDX8"/>
<dbReference type="InterPro" id="IPR054363">
    <property type="entry name" value="GH95_cat"/>
</dbReference>
<accession>A0A4U6XDX8</accession>
<feature type="region of interest" description="Disordered" evidence="1">
    <location>
        <begin position="28"/>
        <end position="47"/>
    </location>
</feature>
<dbReference type="OrthoDB" id="2848340at2759"/>
<protein>
    <submittedName>
        <fullName evidence="4">Alpha-L-fucosidase 2</fullName>
    </submittedName>
</protein>
<dbReference type="GO" id="GO:0005975">
    <property type="term" value="P:carbohydrate metabolic process"/>
    <property type="evidence" value="ECO:0007669"/>
    <property type="project" value="InterPro"/>
</dbReference>
<evidence type="ECO:0000256" key="1">
    <source>
        <dbReference type="SAM" id="MobiDB-lite"/>
    </source>
</evidence>
<feature type="region of interest" description="Disordered" evidence="1">
    <location>
        <begin position="1"/>
        <end position="23"/>
    </location>
</feature>
<feature type="region of interest" description="Disordered" evidence="1">
    <location>
        <begin position="130"/>
        <end position="194"/>
    </location>
</feature>
<dbReference type="PANTHER" id="PTHR31084:SF18">
    <property type="entry name" value="GLYCOSYL HYDROLASE FAMILY 95 N-TERMINAL DOMAIN-CONTAINING PROTEIN"/>
    <property type="match status" value="1"/>
</dbReference>
<dbReference type="GO" id="GO:0004560">
    <property type="term" value="F:alpha-L-fucosidase activity"/>
    <property type="evidence" value="ECO:0007669"/>
    <property type="project" value="TreeGrafter"/>
</dbReference>
<feature type="domain" description="Glycosyl hydrolase family 95 catalytic" evidence="3">
    <location>
        <begin position="449"/>
        <end position="850"/>
    </location>
</feature>
<feature type="compositionally biased region" description="Low complexity" evidence="1">
    <location>
        <begin position="130"/>
        <end position="141"/>
    </location>
</feature>
<dbReference type="Pfam" id="PF22124">
    <property type="entry name" value="Glyco_hydro_95_cat"/>
    <property type="match status" value="1"/>
</dbReference>
<dbReference type="Pfam" id="PF14498">
    <property type="entry name" value="Glyco_hyd_65N_2"/>
    <property type="match status" value="1"/>
</dbReference>
<dbReference type="SUPFAM" id="SSF48208">
    <property type="entry name" value="Six-hairpin glycosidases"/>
    <property type="match status" value="1"/>
</dbReference>
<evidence type="ECO:0000313" key="4">
    <source>
        <dbReference type="EMBL" id="TKW53583.1"/>
    </source>
</evidence>
<evidence type="ECO:0000259" key="2">
    <source>
        <dbReference type="Pfam" id="PF14498"/>
    </source>
</evidence>
<dbReference type="EMBL" id="PJEX01000179">
    <property type="protein sequence ID" value="TKW53583.1"/>
    <property type="molecule type" value="Genomic_DNA"/>
</dbReference>
<dbReference type="Proteomes" id="UP000310108">
    <property type="component" value="Unassembled WGS sequence"/>
</dbReference>
<feature type="domain" description="Glycosyl hydrolase family 95 N-terminal" evidence="2">
    <location>
        <begin position="190"/>
        <end position="429"/>
    </location>
</feature>
<sequence length="945" mass="103976">MIDAVAPVKPVQPPCHRRDEDIRPALTRDDWLGGGSRPATPHLPPEPIFPQMIRRWPSTPADRGLSGVLNCLGVVRFRRGVVGRGGTSLAAQLPTGTLYTRQIWHPIDSPSDLSACLPIKFQWSNRSMVAASPPQAQADSQETQAEPDRPRPGLIPPDTGIPARRSKHIMSRQHGSETSGSDQGDQSSHLHYQSPASGWAEALPIGNGRLGAMVYGRTGTELVQLNEDSVWYGGPQDRTPKDSLRHLPKLRQLIRDERHAEAESLVREAFFATPASMRHYEPLGTCTIELGHAIQDVTGYRRHLCLDTAQTTVEYQSRGVSYRRDAIASFPNNVLAFRVTASEPTRFVVRLNRVSEIEWETNEFLDSIEANDGQIVLNATPGGRNSNRLSIVLGVSCHDAQGSVEAIGNSLVVKSSSCTIAIGAQTTYRTLDPETVATQDVRKALDLPWDDLIRNHRSDYHSLFGRTALRMWPDASHSPTDMRIEKGRDAGLVALYHNYGRYLLISSSRHAEKALPATLQGIWNPSFAPPWGSKYTININLQMNYWPVGPCNLVECAIPVLDLLERMAERGRKTAKAMYGCGGWCAHHNTDIWADTDPQDRWMPSTIWPLGGVWLCIDVLEMLQYHYDDSLHRRAAAVLEGCIVFLLDFLIPSACGKYLVTNPSLSPENTFMSDSGKAGILCEGSAIDTTIIRIAFEKFLWSNGVLGTNESLCSKVKEALGKLPELMTNAHGLIQEWGLKNYEELEPGHRHVSHLFGLYPGEIISPRRTPELAAAAKRVLERRAAHGGGHTGWSRAWLLNLHARLLDADGCGQHMDMLLSSSTLANMLDNHPPFQIDGNFGGCAGILECLVQSSVLPSASKTAVAEIRLLPSCPLSWAEGELTRGCTKGGWLVSFRWRDGSIVEPVLVESPATKDAEAQIIFPNGSRTIVCGVAPKSKHHIVSQG</sequence>
<evidence type="ECO:0000313" key="5">
    <source>
        <dbReference type="Proteomes" id="UP000310108"/>
    </source>
</evidence>
<dbReference type="Gene3D" id="1.50.10.10">
    <property type="match status" value="1"/>
</dbReference>
<proteinExistence type="predicted"/>
<gene>
    <name evidence="4" type="primary">FUC95A</name>
    <name evidence="4" type="ORF">CTA1_9749</name>
</gene>